<dbReference type="InterPro" id="IPR013221">
    <property type="entry name" value="Mur_ligase_cen"/>
</dbReference>
<evidence type="ECO:0000256" key="1">
    <source>
        <dbReference type="ARBA" id="ARBA00008276"/>
    </source>
</evidence>
<dbReference type="AlphaFoldDB" id="A0AAF0AUM9"/>
<dbReference type="InterPro" id="IPR001645">
    <property type="entry name" value="Folylpolyglutamate_synth"/>
</dbReference>
<keyword evidence="2 7" id="KW-0436">Ligase</keyword>
<dbReference type="SUPFAM" id="SSF53244">
    <property type="entry name" value="MurD-like peptide ligases, peptide-binding domain"/>
    <property type="match status" value="1"/>
</dbReference>
<protein>
    <recommendedName>
        <fullName evidence="7">Dihydrofolate synthetase</fullName>
        <ecNumber evidence="7">6.3.2.12</ecNumber>
    </recommendedName>
</protein>
<dbReference type="PANTHER" id="PTHR11136">
    <property type="entry name" value="FOLYLPOLYGLUTAMATE SYNTHASE-RELATED"/>
    <property type="match status" value="1"/>
</dbReference>
<dbReference type="Pfam" id="PF08245">
    <property type="entry name" value="Mur_ligase_M"/>
    <property type="match status" value="1"/>
</dbReference>
<comment type="similarity">
    <text evidence="1 7">Belongs to the folylpolyglutamate synthase family.</text>
</comment>
<feature type="domain" description="Mur ligase central" evidence="8">
    <location>
        <begin position="29"/>
        <end position="247"/>
    </location>
</feature>
<keyword evidence="10" id="KW-1185">Reference proteome</keyword>
<comment type="catalytic activity">
    <reaction evidence="7">
        <text>7,8-dihydropteroate + L-glutamate + ATP = 7,8-dihydrofolate + ADP + phosphate + H(+)</text>
        <dbReference type="Rhea" id="RHEA:23584"/>
        <dbReference type="ChEBI" id="CHEBI:15378"/>
        <dbReference type="ChEBI" id="CHEBI:17839"/>
        <dbReference type="ChEBI" id="CHEBI:29985"/>
        <dbReference type="ChEBI" id="CHEBI:30616"/>
        <dbReference type="ChEBI" id="CHEBI:43474"/>
        <dbReference type="ChEBI" id="CHEBI:57451"/>
        <dbReference type="ChEBI" id="CHEBI:456216"/>
        <dbReference type="EC" id="6.3.2.12"/>
    </reaction>
</comment>
<organism evidence="9 10">
    <name type="scientific">Schizosaccharomyces osmophilus</name>
    <dbReference type="NCBI Taxonomy" id="2545709"/>
    <lineage>
        <taxon>Eukaryota</taxon>
        <taxon>Fungi</taxon>
        <taxon>Dikarya</taxon>
        <taxon>Ascomycota</taxon>
        <taxon>Taphrinomycotina</taxon>
        <taxon>Schizosaccharomycetes</taxon>
        <taxon>Schizosaccharomycetales</taxon>
        <taxon>Schizosaccharomycetaceae</taxon>
        <taxon>Schizosaccharomyces</taxon>
    </lineage>
</organism>
<keyword evidence="5 7" id="KW-0067">ATP-binding</keyword>
<dbReference type="GO" id="GO:0006730">
    <property type="term" value="P:one-carbon metabolic process"/>
    <property type="evidence" value="ECO:0007669"/>
    <property type="project" value="UniProtKB-KW"/>
</dbReference>
<keyword evidence="7" id="KW-0554">One-carbon metabolism</keyword>
<dbReference type="GO" id="GO:0004326">
    <property type="term" value="F:tetrahydrofolylpolyglutamate synthase activity"/>
    <property type="evidence" value="ECO:0007669"/>
    <property type="project" value="InterPro"/>
</dbReference>
<evidence type="ECO:0000259" key="8">
    <source>
        <dbReference type="Pfam" id="PF08245"/>
    </source>
</evidence>
<dbReference type="NCBIfam" id="TIGR01499">
    <property type="entry name" value="folC"/>
    <property type="match status" value="1"/>
</dbReference>
<reference evidence="9 10" key="1">
    <citation type="journal article" date="2023" name="G3 (Bethesda)">
        <title>A high-quality reference genome for the fission yeast Schizosaccharomyces osmophilus.</title>
        <authorList>
            <person name="Jia G.S."/>
            <person name="Zhang W.C."/>
            <person name="Liang Y."/>
            <person name="Liu X.H."/>
            <person name="Rhind N."/>
            <person name="Pidoux A."/>
            <person name="Brysch-Herzberg M."/>
            <person name="Du L.L."/>
        </authorList>
    </citation>
    <scope>NUCLEOTIDE SEQUENCE [LARGE SCALE GENOMIC DNA]</scope>
    <source>
        <strain evidence="9 10">CBS 15793</strain>
    </source>
</reference>
<gene>
    <name evidence="9" type="primary">fol3</name>
    <name evidence="9" type="ORF">SOMG_02091</name>
</gene>
<dbReference type="InterPro" id="IPR036615">
    <property type="entry name" value="Mur_ligase_C_dom_sf"/>
</dbReference>
<dbReference type="GeneID" id="80875573"/>
<dbReference type="EMBL" id="CP115611">
    <property type="protein sequence ID" value="WBW72661.1"/>
    <property type="molecule type" value="Genomic_DNA"/>
</dbReference>
<evidence type="ECO:0000256" key="2">
    <source>
        <dbReference type="ARBA" id="ARBA00022598"/>
    </source>
</evidence>
<dbReference type="Gene3D" id="3.40.1190.10">
    <property type="entry name" value="Mur-like, catalytic domain"/>
    <property type="match status" value="1"/>
</dbReference>
<dbReference type="GO" id="GO:0005524">
    <property type="term" value="F:ATP binding"/>
    <property type="evidence" value="ECO:0007669"/>
    <property type="project" value="UniProtKB-KW"/>
</dbReference>
<name>A0AAF0AUM9_9SCHI</name>
<evidence type="ECO:0000256" key="5">
    <source>
        <dbReference type="ARBA" id="ARBA00022840"/>
    </source>
</evidence>
<evidence type="ECO:0000313" key="9">
    <source>
        <dbReference type="EMBL" id="WBW72661.1"/>
    </source>
</evidence>
<dbReference type="Gene3D" id="3.90.190.20">
    <property type="entry name" value="Mur ligase, C-terminal domain"/>
    <property type="match status" value="1"/>
</dbReference>
<dbReference type="KEGG" id="som:SOMG_02091"/>
<dbReference type="GO" id="GO:0005829">
    <property type="term" value="C:cytosol"/>
    <property type="evidence" value="ECO:0007669"/>
    <property type="project" value="TreeGrafter"/>
</dbReference>
<evidence type="ECO:0000313" key="10">
    <source>
        <dbReference type="Proteomes" id="UP001212411"/>
    </source>
</evidence>
<keyword evidence="6" id="KW-0460">Magnesium</keyword>
<dbReference type="GO" id="GO:0008841">
    <property type="term" value="F:dihydrofolate synthase activity"/>
    <property type="evidence" value="ECO:0007669"/>
    <property type="project" value="UniProtKB-EC"/>
</dbReference>
<dbReference type="GO" id="GO:0046872">
    <property type="term" value="F:metal ion binding"/>
    <property type="evidence" value="ECO:0007669"/>
    <property type="project" value="UniProtKB-KW"/>
</dbReference>
<dbReference type="GO" id="GO:0005739">
    <property type="term" value="C:mitochondrion"/>
    <property type="evidence" value="ECO:0007669"/>
    <property type="project" value="TreeGrafter"/>
</dbReference>
<dbReference type="Proteomes" id="UP001212411">
    <property type="component" value="Chromosome 1"/>
</dbReference>
<keyword evidence="4 7" id="KW-0547">Nucleotide-binding</keyword>
<dbReference type="EC" id="6.3.2.12" evidence="7"/>
<dbReference type="PANTHER" id="PTHR11136:SF0">
    <property type="entry name" value="DIHYDROFOLATE SYNTHETASE-RELATED"/>
    <property type="match status" value="1"/>
</dbReference>
<dbReference type="RefSeq" id="XP_056036904.1">
    <property type="nucleotide sequence ID" value="XM_056180884.1"/>
</dbReference>
<dbReference type="SUPFAM" id="SSF53623">
    <property type="entry name" value="MurD-like peptide ligases, catalytic domain"/>
    <property type="match status" value="1"/>
</dbReference>
<evidence type="ECO:0000256" key="4">
    <source>
        <dbReference type="ARBA" id="ARBA00022741"/>
    </source>
</evidence>
<comment type="pathway">
    <text evidence="7">Cofactor biosynthesis; tetrahydrofolylpolyglutamate biosynthesis.</text>
</comment>
<sequence length="416" mass="45845">MPIQLGLQRMRLLLKHLGNPQETFCAIQVAGTNGKGSICSYIYTTLLQAAIKTGRYTSPHFIEPRDTIHMNGQVASKEMFETCRKRVMDIDKRFGTNATEFELLTATAFECFCEAGVRVTVIETGLGGRLDATNVFDSPLVSVICRIGKDHEAFLGNTLEAIAREKGGIFRENVPCIIDSTNNPSVIQELKKVAQEVHAGPVYLASAKETNQAQTWSVTSPSWGTNDYQTSLNGSYQGANVACGVYALDVLTASFPLMIPHAQNGLKNTLWPGRLDFRDIPGVGKVLFDGAHNKDAAIELAKFVNLQREKNVSKSVSWMVAFTSSKDADSILDALVRPGDTVYITQFSSVQGMPWIQSMDSRVIQDYLSKKHIRALLVDEKNRKNALRSAVSQNPLTVVCGSLYLLGDMYKTLHLE</sequence>
<dbReference type="InterPro" id="IPR036565">
    <property type="entry name" value="Mur-like_cat_sf"/>
</dbReference>
<evidence type="ECO:0000256" key="7">
    <source>
        <dbReference type="PIRNR" id="PIRNR001563"/>
    </source>
</evidence>
<dbReference type="PIRSF" id="PIRSF001563">
    <property type="entry name" value="Folylpolyglu_synth"/>
    <property type="match status" value="1"/>
</dbReference>
<keyword evidence="3" id="KW-0479">Metal-binding</keyword>
<accession>A0AAF0AUM9</accession>
<evidence type="ECO:0000256" key="3">
    <source>
        <dbReference type="ARBA" id="ARBA00022723"/>
    </source>
</evidence>
<evidence type="ECO:0000256" key="6">
    <source>
        <dbReference type="ARBA" id="ARBA00022842"/>
    </source>
</evidence>
<proteinExistence type="inferred from homology"/>